<keyword evidence="2" id="KW-0813">Transport</keyword>
<dbReference type="InterPro" id="IPR012827">
    <property type="entry name" value="Hemerythrin_metal-bd"/>
</dbReference>
<evidence type="ECO:0000256" key="4">
    <source>
        <dbReference type="ARBA" id="ARBA00023004"/>
    </source>
</evidence>
<dbReference type="PROSITE" id="PS00550">
    <property type="entry name" value="HEMERYTHRINS"/>
    <property type="match status" value="1"/>
</dbReference>
<dbReference type="EMBL" id="MFNF01000017">
    <property type="protein sequence ID" value="OGH03380.1"/>
    <property type="molecule type" value="Genomic_DNA"/>
</dbReference>
<evidence type="ECO:0000313" key="6">
    <source>
        <dbReference type="EMBL" id="OGH03380.1"/>
    </source>
</evidence>
<proteinExistence type="inferred from homology"/>
<keyword evidence="3" id="KW-0479">Metal-binding</keyword>
<comment type="similarity">
    <text evidence="1">Belongs to the hemerythrin family.</text>
</comment>
<accession>A0A1F6GZC9</accession>
<dbReference type="GO" id="GO:0046872">
    <property type="term" value="F:metal ion binding"/>
    <property type="evidence" value="ECO:0007669"/>
    <property type="project" value="UniProtKB-KW"/>
</dbReference>
<keyword evidence="4" id="KW-0408">Iron</keyword>
<evidence type="ECO:0000256" key="1">
    <source>
        <dbReference type="ARBA" id="ARBA00010587"/>
    </source>
</evidence>
<evidence type="ECO:0000256" key="2">
    <source>
        <dbReference type="ARBA" id="ARBA00022621"/>
    </source>
</evidence>
<dbReference type="GO" id="GO:0005344">
    <property type="term" value="F:oxygen carrier activity"/>
    <property type="evidence" value="ECO:0007669"/>
    <property type="project" value="UniProtKB-KW"/>
</dbReference>
<organism evidence="6 7">
    <name type="scientific">Candidatus Lambdaproteobacteria bacterium RIFOXYD2_FULL_56_26</name>
    <dbReference type="NCBI Taxonomy" id="1817773"/>
    <lineage>
        <taxon>Bacteria</taxon>
        <taxon>Pseudomonadati</taxon>
        <taxon>Pseudomonadota</taxon>
        <taxon>Candidatus Lambdaproteobacteria</taxon>
    </lineage>
</organism>
<reference evidence="6 7" key="1">
    <citation type="journal article" date="2016" name="Nat. Commun.">
        <title>Thousands of microbial genomes shed light on interconnected biogeochemical processes in an aquifer system.</title>
        <authorList>
            <person name="Anantharaman K."/>
            <person name="Brown C.T."/>
            <person name="Hug L.A."/>
            <person name="Sharon I."/>
            <person name="Castelle C.J."/>
            <person name="Probst A.J."/>
            <person name="Thomas B.C."/>
            <person name="Singh A."/>
            <person name="Wilkins M.J."/>
            <person name="Karaoz U."/>
            <person name="Brodie E.L."/>
            <person name="Williams K.H."/>
            <person name="Hubbard S.S."/>
            <person name="Banfield J.F."/>
        </authorList>
    </citation>
    <scope>NUCLEOTIDE SEQUENCE [LARGE SCALE GENOMIC DNA]</scope>
</reference>
<dbReference type="InterPro" id="IPR050669">
    <property type="entry name" value="Hemerythrin"/>
</dbReference>
<evidence type="ECO:0000256" key="3">
    <source>
        <dbReference type="ARBA" id="ARBA00022723"/>
    </source>
</evidence>
<dbReference type="Proteomes" id="UP000177583">
    <property type="component" value="Unassembled WGS sequence"/>
</dbReference>
<dbReference type="PANTHER" id="PTHR37164">
    <property type="entry name" value="BACTERIOHEMERYTHRIN"/>
    <property type="match status" value="1"/>
</dbReference>
<feature type="domain" description="Hemerythrin-like" evidence="5">
    <location>
        <begin position="4"/>
        <end position="122"/>
    </location>
</feature>
<dbReference type="AlphaFoldDB" id="A0A1F6GZC9"/>
<dbReference type="InterPro" id="IPR035938">
    <property type="entry name" value="Hemerythrin-like_sf"/>
</dbReference>
<dbReference type="NCBIfam" id="TIGR02481">
    <property type="entry name" value="hemeryth_dom"/>
    <property type="match status" value="1"/>
</dbReference>
<dbReference type="SUPFAM" id="SSF47188">
    <property type="entry name" value="Hemerythrin-like"/>
    <property type="match status" value="1"/>
</dbReference>
<dbReference type="CDD" id="cd12107">
    <property type="entry name" value="Hemerythrin"/>
    <property type="match status" value="1"/>
</dbReference>
<evidence type="ECO:0000313" key="7">
    <source>
        <dbReference type="Proteomes" id="UP000177583"/>
    </source>
</evidence>
<keyword evidence="2" id="KW-0561">Oxygen transport</keyword>
<dbReference type="Pfam" id="PF01814">
    <property type="entry name" value="Hemerythrin"/>
    <property type="match status" value="1"/>
</dbReference>
<dbReference type="InterPro" id="IPR016131">
    <property type="entry name" value="Haemerythrin_Fe_BS"/>
</dbReference>
<gene>
    <name evidence="6" type="ORF">A2557_02535</name>
</gene>
<dbReference type="InterPro" id="IPR012312">
    <property type="entry name" value="Hemerythrin-like"/>
</dbReference>
<name>A0A1F6GZC9_9PROT</name>
<sequence>MATHIKVVDEEHKFLIENLNVLYEVSTDRTSATEERDKLARAVLENLGYYIHTHFVVEEELMRVFQYPGTDAHKAEHKGFTDKITYLAGVISEGGMDISIALLTFLKDWLSTHIMETDARMGKFLTERGQN</sequence>
<dbReference type="NCBIfam" id="NF033749">
    <property type="entry name" value="bact_hemeryth"/>
    <property type="match status" value="1"/>
</dbReference>
<protein>
    <recommendedName>
        <fullName evidence="5">Hemerythrin-like domain-containing protein</fullName>
    </recommendedName>
</protein>
<dbReference type="PANTHER" id="PTHR37164:SF1">
    <property type="entry name" value="BACTERIOHEMERYTHRIN"/>
    <property type="match status" value="1"/>
</dbReference>
<evidence type="ECO:0000259" key="5">
    <source>
        <dbReference type="Pfam" id="PF01814"/>
    </source>
</evidence>
<dbReference type="Gene3D" id="1.20.120.50">
    <property type="entry name" value="Hemerythrin-like"/>
    <property type="match status" value="1"/>
</dbReference>
<comment type="caution">
    <text evidence="6">The sequence shown here is derived from an EMBL/GenBank/DDBJ whole genome shotgun (WGS) entry which is preliminary data.</text>
</comment>